<keyword evidence="7" id="KW-0732">Signal</keyword>
<dbReference type="GO" id="GO:0044718">
    <property type="term" value="P:siderophore transmembrane transport"/>
    <property type="evidence" value="ECO:0007669"/>
    <property type="project" value="TreeGrafter"/>
</dbReference>
<sequence precursor="true">MFLQRAVPILAAALLCSATNAQSVNASIYGSVTDSSGAAAPKANVTAANIKTGVSQATLTNAEGVYLFPSLQPGEYTVSTELAGFRKSVSSGIQLAVGARISVDIKLEIGVATETVTVAASSGVLEAVTSSVSNVVSQQRVQDLPLQSRDAGALIALQAGVVGDNFNGARSQSQNVTLDGVDIQEPRYNGGFASANLTTTNSVDRVGEFRVSTAPADAEFGRGLAQVQMIGRSGTNELHGSVFEFNRVTALSANDWFNNQLGRNADGSLVAPRNFLIRNQFGARVDAPIKKNKTFLFFLYEGQRQKTKSAVNTTVFTSTARQGLFRFYPGVRNGAATAAVPTVDLNGNPTAPASATGPLQTVSLFGLDPNRPAADPTGNVAKALKDYPLPNNFLRGDGLNTAGFFWQQPGTADNDLYNGRLDHQLTQNTRLAFSTQFERGNALNGFQGQVYPLQPTDAAIPRTDFYSLTATTSIRPNLLNEFRAGVNRFRVVYDTPFSPGSNSVLPHIGSQPFYFTFTSVTNTYTANNAPQGRISPVYQYSDRVNYLRGRHALKAGVEVRFDSSNGFNSFRVVPQADIGPGAVPYTNINTITGIGANSTAAQNVLGDLSGALADWIQAFNSAGGKNPTYIPGEPVQRTWRQRSVGSYLQDDWKVGSKVTLNLGVRYDFYGVPYEANGKAVIPVGGTAGAFGLSGSSFADAFQPGHLAGSLTQLQLVGPGSPNPGKGLYKNDWNNFAPAIGISYAANLKTVLRAGYFIVYDRNSLRNADTEVGSNPGINSTLTFTSGSLMNLSNVGVPFGPAGVPLATVPVTDRLQTLRLYDTNLATPYVQNWNISVQREIVKDSVLTVRYVGTKGTKMLSGVDINQGNILTNGFLDAFRVTRAGGNAPLFDQLFAGLTVPGKGVVDGVSVRGSDYARSNATFASYLADGRVGTLANNLNSSALLTNVNGGLLRRAGLPENFFFTNPQFATVNLVGNNANSTYHSLQVEFEKRFGHGWVYQGNYTLSKALGENEGTAQVYDTAYRNAQNLHADKRLMNFNRTHVFKSNGIWDLPLGRDKALLGNANRVVDGFLGGWKLSGILTFTSGRPITVTAPLATFNKYTTGQTPDVSGALPKNTGGLQFDGNGACYFCGFKQVSDPNLKNTAPALAGISNLFAQQGPGGVMLTDPLPGTLGNLAQSFFTGPRFFNLDASLAKDFKLTERFRLNIRTDWINATNHEDFATATIDANINSATFGRVTAKAAAGNNNRIVVLGARINF</sequence>
<dbReference type="HOGENOM" id="CLU_006298_0_0_0"/>
<comment type="subcellular location">
    <subcellularLocation>
        <location evidence="1">Cell outer membrane</location>
        <topology evidence="1">Multi-pass membrane protein</topology>
    </subcellularLocation>
</comment>
<dbReference type="InterPro" id="IPR057601">
    <property type="entry name" value="Oar-like_b-barrel"/>
</dbReference>
<dbReference type="OrthoDB" id="9805434at2"/>
<gene>
    <name evidence="9" type="ordered locus">Acid_7841</name>
</gene>
<keyword evidence="2" id="KW-0813">Transport</keyword>
<feature type="signal peptide" evidence="7">
    <location>
        <begin position="1"/>
        <end position="26"/>
    </location>
</feature>
<dbReference type="GO" id="GO:0015344">
    <property type="term" value="F:siderophore uptake transmembrane transporter activity"/>
    <property type="evidence" value="ECO:0007669"/>
    <property type="project" value="TreeGrafter"/>
</dbReference>
<dbReference type="PANTHER" id="PTHR30069:SF46">
    <property type="entry name" value="OAR PROTEIN"/>
    <property type="match status" value="1"/>
</dbReference>
<dbReference type="Pfam" id="PF25183">
    <property type="entry name" value="OMP_b-brl_4"/>
    <property type="match status" value="1"/>
</dbReference>
<dbReference type="InterPro" id="IPR039426">
    <property type="entry name" value="TonB-dep_rcpt-like"/>
</dbReference>
<evidence type="ECO:0000256" key="7">
    <source>
        <dbReference type="SAM" id="SignalP"/>
    </source>
</evidence>
<name>Q01NN3_SOLUE</name>
<dbReference type="KEGG" id="sus:Acid_7841"/>
<dbReference type="Gene3D" id="2.60.40.1120">
    <property type="entry name" value="Carboxypeptidase-like, regulatory domain"/>
    <property type="match status" value="1"/>
</dbReference>
<keyword evidence="6" id="KW-0998">Cell outer membrane</keyword>
<dbReference type="InterPro" id="IPR013784">
    <property type="entry name" value="Carb-bd-like_fold"/>
</dbReference>
<dbReference type="Gene3D" id="2.40.170.20">
    <property type="entry name" value="TonB-dependent receptor, beta-barrel domain"/>
    <property type="match status" value="1"/>
</dbReference>
<keyword evidence="4" id="KW-0812">Transmembrane</keyword>
<reference evidence="9" key="1">
    <citation type="submission" date="2006-10" db="EMBL/GenBank/DDBJ databases">
        <title>Complete sequence of Solibacter usitatus Ellin6076.</title>
        <authorList>
            <consortium name="US DOE Joint Genome Institute"/>
            <person name="Copeland A."/>
            <person name="Lucas S."/>
            <person name="Lapidus A."/>
            <person name="Barry K."/>
            <person name="Detter J.C."/>
            <person name="Glavina del Rio T."/>
            <person name="Hammon N."/>
            <person name="Israni S."/>
            <person name="Dalin E."/>
            <person name="Tice H."/>
            <person name="Pitluck S."/>
            <person name="Thompson L.S."/>
            <person name="Brettin T."/>
            <person name="Bruce D."/>
            <person name="Han C."/>
            <person name="Tapia R."/>
            <person name="Gilna P."/>
            <person name="Schmutz J."/>
            <person name="Larimer F."/>
            <person name="Land M."/>
            <person name="Hauser L."/>
            <person name="Kyrpides N."/>
            <person name="Mikhailova N."/>
            <person name="Janssen P.H."/>
            <person name="Kuske C.R."/>
            <person name="Richardson P."/>
        </authorList>
    </citation>
    <scope>NUCLEOTIDE SEQUENCE</scope>
    <source>
        <strain evidence="9">Ellin6076</strain>
    </source>
</reference>
<evidence type="ECO:0000256" key="1">
    <source>
        <dbReference type="ARBA" id="ARBA00004571"/>
    </source>
</evidence>
<evidence type="ECO:0000259" key="8">
    <source>
        <dbReference type="Pfam" id="PF25183"/>
    </source>
</evidence>
<evidence type="ECO:0000256" key="6">
    <source>
        <dbReference type="ARBA" id="ARBA00023237"/>
    </source>
</evidence>
<dbReference type="SUPFAM" id="SSF56935">
    <property type="entry name" value="Porins"/>
    <property type="match status" value="1"/>
</dbReference>
<keyword evidence="5" id="KW-0472">Membrane</keyword>
<dbReference type="STRING" id="234267.Acid_7841"/>
<dbReference type="PANTHER" id="PTHR30069">
    <property type="entry name" value="TONB-DEPENDENT OUTER MEMBRANE RECEPTOR"/>
    <property type="match status" value="1"/>
</dbReference>
<evidence type="ECO:0000256" key="2">
    <source>
        <dbReference type="ARBA" id="ARBA00022448"/>
    </source>
</evidence>
<dbReference type="InParanoid" id="Q01NN3"/>
<accession>Q01NN3</accession>
<feature type="domain" description="TonB-dependent transporter Oar-like beta-barrel" evidence="8">
    <location>
        <begin position="232"/>
        <end position="1249"/>
    </location>
</feature>
<evidence type="ECO:0000256" key="3">
    <source>
        <dbReference type="ARBA" id="ARBA00022452"/>
    </source>
</evidence>
<evidence type="ECO:0000256" key="4">
    <source>
        <dbReference type="ARBA" id="ARBA00022692"/>
    </source>
</evidence>
<evidence type="ECO:0000313" key="9">
    <source>
        <dbReference type="EMBL" id="ABJ88737.1"/>
    </source>
</evidence>
<dbReference type="InterPro" id="IPR036942">
    <property type="entry name" value="Beta-barrel_TonB_sf"/>
</dbReference>
<organism evidence="9">
    <name type="scientific">Solibacter usitatus (strain Ellin6076)</name>
    <dbReference type="NCBI Taxonomy" id="234267"/>
    <lineage>
        <taxon>Bacteria</taxon>
        <taxon>Pseudomonadati</taxon>
        <taxon>Acidobacteriota</taxon>
        <taxon>Terriglobia</taxon>
        <taxon>Bryobacterales</taxon>
        <taxon>Solibacteraceae</taxon>
        <taxon>Candidatus Solibacter</taxon>
    </lineage>
</organism>
<proteinExistence type="predicted"/>
<dbReference type="AlphaFoldDB" id="Q01NN3"/>
<dbReference type="EMBL" id="CP000473">
    <property type="protein sequence ID" value="ABJ88737.1"/>
    <property type="molecule type" value="Genomic_DNA"/>
</dbReference>
<evidence type="ECO:0000256" key="5">
    <source>
        <dbReference type="ARBA" id="ARBA00023136"/>
    </source>
</evidence>
<dbReference type="eggNOG" id="COG1629">
    <property type="taxonomic scope" value="Bacteria"/>
</dbReference>
<dbReference type="GO" id="GO:0030246">
    <property type="term" value="F:carbohydrate binding"/>
    <property type="evidence" value="ECO:0007669"/>
    <property type="project" value="InterPro"/>
</dbReference>
<dbReference type="GO" id="GO:0009279">
    <property type="term" value="C:cell outer membrane"/>
    <property type="evidence" value="ECO:0007669"/>
    <property type="project" value="UniProtKB-SubCell"/>
</dbReference>
<keyword evidence="3" id="KW-1134">Transmembrane beta strand</keyword>
<feature type="chain" id="PRO_5004162867" description="TonB-dependent transporter Oar-like beta-barrel domain-containing protein" evidence="7">
    <location>
        <begin position="27"/>
        <end position="1258"/>
    </location>
</feature>
<protein>
    <recommendedName>
        <fullName evidence="8">TonB-dependent transporter Oar-like beta-barrel domain-containing protein</fullName>
    </recommendedName>
</protein>
<dbReference type="Pfam" id="PF13620">
    <property type="entry name" value="CarboxypepD_reg"/>
    <property type="match status" value="1"/>
</dbReference>
<dbReference type="SUPFAM" id="SSF49452">
    <property type="entry name" value="Starch-binding domain-like"/>
    <property type="match status" value="1"/>
</dbReference>